<keyword evidence="3" id="KW-1185">Reference proteome</keyword>
<comment type="caution">
    <text evidence="2">The sequence shown here is derived from an EMBL/GenBank/DDBJ whole genome shotgun (WGS) entry which is preliminary data.</text>
</comment>
<gene>
    <name evidence="2" type="ORF">I2501_20825</name>
</gene>
<reference evidence="2" key="1">
    <citation type="submission" date="2020-11" db="EMBL/GenBank/DDBJ databases">
        <title>Isolation and identification of active actinomycetes.</title>
        <authorList>
            <person name="Yu B."/>
        </authorList>
    </citation>
    <scope>NUCLEOTIDE SEQUENCE</scope>
    <source>
        <strain evidence="2">NEAU-YB345</strain>
    </source>
</reference>
<dbReference type="RefSeq" id="WP_196195641.1">
    <property type="nucleotide sequence ID" value="NZ_JADPRT010000008.1"/>
</dbReference>
<proteinExistence type="predicted"/>
<organism evidence="2 3">
    <name type="scientific">Streptacidiphilus fuscans</name>
    <dbReference type="NCBI Taxonomy" id="2789292"/>
    <lineage>
        <taxon>Bacteria</taxon>
        <taxon>Bacillati</taxon>
        <taxon>Actinomycetota</taxon>
        <taxon>Actinomycetes</taxon>
        <taxon>Kitasatosporales</taxon>
        <taxon>Streptomycetaceae</taxon>
        <taxon>Streptacidiphilus</taxon>
    </lineage>
</organism>
<dbReference type="InterPro" id="IPR029082">
    <property type="entry name" value="Imm35"/>
</dbReference>
<protein>
    <recommendedName>
        <fullName evidence="1">Immunity protein 35 domain-containing protein</fullName>
    </recommendedName>
</protein>
<feature type="domain" description="Immunity protein 35" evidence="1">
    <location>
        <begin position="4"/>
        <end position="85"/>
    </location>
</feature>
<evidence type="ECO:0000259" key="1">
    <source>
        <dbReference type="Pfam" id="PF15567"/>
    </source>
</evidence>
<evidence type="ECO:0000313" key="2">
    <source>
        <dbReference type="EMBL" id="MBF9070473.1"/>
    </source>
</evidence>
<sequence length="101" mass="11587">MTRHQAMEAARAFLKVHYPTAPPTIVLRDEWITEHGWAWRVVFDTQEYLDSGDIMERLMSRALYVRKDTGEVDFVPSAMPSDVADRYLETGVWPYGPGAGR</sequence>
<dbReference type="AlphaFoldDB" id="A0A931FEB4"/>
<name>A0A931FEB4_9ACTN</name>
<dbReference type="Pfam" id="PF15567">
    <property type="entry name" value="Imm35"/>
    <property type="match status" value="1"/>
</dbReference>
<accession>A0A931FEB4</accession>
<dbReference type="Proteomes" id="UP000657385">
    <property type="component" value="Unassembled WGS sequence"/>
</dbReference>
<evidence type="ECO:0000313" key="3">
    <source>
        <dbReference type="Proteomes" id="UP000657385"/>
    </source>
</evidence>
<dbReference type="EMBL" id="JADPRT010000008">
    <property type="protein sequence ID" value="MBF9070473.1"/>
    <property type="molecule type" value="Genomic_DNA"/>
</dbReference>